<gene>
    <name evidence="1" type="ORF">HMPREF0305_10154</name>
</gene>
<keyword evidence="2" id="KW-1185">Reference proteome</keyword>
<name>E2S0V2_9CORY</name>
<sequence>MPTFHFGPQPARVGGQSYMKTSRTKLAKVYMGAPTFLWVARLIK</sequence>
<dbReference type="HOGENOM" id="CLU_3215065_0_0_11"/>
<dbReference type="Proteomes" id="UP000003020">
    <property type="component" value="Unassembled WGS sequence"/>
</dbReference>
<organism evidence="1 2">
    <name type="scientific">Corynebacterium pseudogenitalium ATCC 33035</name>
    <dbReference type="NCBI Taxonomy" id="525264"/>
    <lineage>
        <taxon>Bacteria</taxon>
        <taxon>Bacillati</taxon>
        <taxon>Actinomycetota</taxon>
        <taxon>Actinomycetes</taxon>
        <taxon>Mycobacteriales</taxon>
        <taxon>Corynebacteriaceae</taxon>
        <taxon>Corynebacterium</taxon>
    </lineage>
</organism>
<dbReference type="EMBL" id="ABYQ02000003">
    <property type="protein sequence ID" value="EFQ81268.1"/>
    <property type="molecule type" value="Genomic_DNA"/>
</dbReference>
<evidence type="ECO:0000313" key="1">
    <source>
        <dbReference type="EMBL" id="EFQ81268.1"/>
    </source>
</evidence>
<evidence type="ECO:0000313" key="2">
    <source>
        <dbReference type="Proteomes" id="UP000003020"/>
    </source>
</evidence>
<proteinExistence type="predicted"/>
<comment type="caution">
    <text evidence="1">The sequence shown here is derived from an EMBL/GenBank/DDBJ whole genome shotgun (WGS) entry which is preliminary data.</text>
</comment>
<reference evidence="1 2" key="1">
    <citation type="submission" date="2010-08" db="EMBL/GenBank/DDBJ databases">
        <authorList>
            <person name="Muzny D."/>
            <person name="Qin X."/>
            <person name="Buhay C."/>
            <person name="Dugan-Rocha S."/>
            <person name="Ding Y."/>
            <person name="Chen G."/>
            <person name="Hawes A."/>
            <person name="Holder M."/>
            <person name="Jhangiani S."/>
            <person name="Johnson A."/>
            <person name="Khan Z."/>
            <person name="Li Z."/>
            <person name="Liu W."/>
            <person name="Liu X."/>
            <person name="Perez L."/>
            <person name="Shen H."/>
            <person name="Wang Q."/>
            <person name="Watt J."/>
            <person name="Xi L."/>
            <person name="Xin Y."/>
            <person name="Zhou J."/>
            <person name="Deng J."/>
            <person name="Jiang H."/>
            <person name="Liu Y."/>
            <person name="Qu J."/>
            <person name="Song X.-Z."/>
            <person name="Zhang L."/>
            <person name="Villasana D."/>
            <person name="Johnson A."/>
            <person name="Liu J."/>
            <person name="Liyanage D."/>
            <person name="Lorensuhewa L."/>
            <person name="Robinson T."/>
            <person name="Song A."/>
            <person name="Song B.-B."/>
            <person name="Dinh H."/>
            <person name="Thornton R."/>
            <person name="Coyle M."/>
            <person name="Francisco L."/>
            <person name="Jackson L."/>
            <person name="Javaid M."/>
            <person name="Korchina V."/>
            <person name="Kovar C."/>
            <person name="Mata R."/>
            <person name="Mathew T."/>
            <person name="Ngo R."/>
            <person name="Nguyen L."/>
            <person name="Nguyen N."/>
            <person name="Okwuonu G."/>
            <person name="Ongeri F."/>
            <person name="Pham C."/>
            <person name="Simmons D."/>
            <person name="Wilczek-Boney K."/>
            <person name="Hale W."/>
            <person name="Jakkamsetti A."/>
            <person name="Pham P."/>
            <person name="Ruth R."/>
            <person name="San Lucas F."/>
            <person name="Warren J."/>
            <person name="Zhang J."/>
            <person name="Zhao Z."/>
            <person name="Zhou C."/>
            <person name="Zhu D."/>
            <person name="Lee S."/>
            <person name="Bess C."/>
            <person name="Blankenburg K."/>
            <person name="Forbes L."/>
            <person name="Fu Q."/>
            <person name="Gubbala S."/>
            <person name="Hirani K."/>
            <person name="Jayaseelan J.C."/>
            <person name="Lara F."/>
            <person name="Munidasa M."/>
            <person name="Palculict T."/>
            <person name="Patil S."/>
            <person name="Pu L.-L."/>
            <person name="Saada N."/>
            <person name="Tang L."/>
            <person name="Weissenberger G."/>
            <person name="Zhu Y."/>
            <person name="Hemphill L."/>
            <person name="Shang Y."/>
            <person name="Youmans B."/>
            <person name="Ayvaz T."/>
            <person name="Ross M."/>
            <person name="Santibanez J."/>
            <person name="Aqrawi P."/>
            <person name="Gross S."/>
            <person name="Joshi V."/>
            <person name="Fowler G."/>
            <person name="Nazareth L."/>
            <person name="Reid J."/>
            <person name="Worley K."/>
            <person name="Petrosino J."/>
            <person name="Highlander S."/>
            <person name="Gibbs R."/>
        </authorList>
    </citation>
    <scope>NUCLEOTIDE SEQUENCE [LARGE SCALE GENOMIC DNA]</scope>
    <source>
        <strain evidence="1 2">ATCC 33035</strain>
    </source>
</reference>
<dbReference type="AlphaFoldDB" id="E2S0V2"/>
<accession>E2S0V2</accession>
<protein>
    <submittedName>
        <fullName evidence="1">Uncharacterized protein</fullName>
    </submittedName>
</protein>